<dbReference type="OrthoDB" id="33285at2157"/>
<accession>A0A157SY21</accession>
<reference evidence="2" key="1">
    <citation type="submission" date="2016-04" db="EMBL/GenBank/DDBJ databases">
        <authorList>
            <person name="Evans L.H."/>
            <person name="Alamgir A."/>
            <person name="Owens N."/>
            <person name="Weber N.D."/>
            <person name="Virtaneva K."/>
            <person name="Barbian K."/>
            <person name="Babar A."/>
            <person name="Rosenke K."/>
        </authorList>
    </citation>
    <scope>NUCLEOTIDE SEQUENCE</scope>
    <source>
        <strain evidence="2">P1</strain>
    </source>
</reference>
<evidence type="ECO:0000313" key="2">
    <source>
        <dbReference type="EMBL" id="SAI84002.1"/>
    </source>
</evidence>
<dbReference type="EMBL" id="LT549890">
    <property type="protein sequence ID" value="SAI84002.1"/>
    <property type="molecule type" value="Genomic_DNA"/>
</dbReference>
<dbReference type="GeneID" id="58788935"/>
<organism evidence="2 3">
    <name type="scientific">Saccharolobus solfataricus</name>
    <name type="common">Sulfolobus solfataricus</name>
    <dbReference type="NCBI Taxonomy" id="2287"/>
    <lineage>
        <taxon>Archaea</taxon>
        <taxon>Thermoproteota</taxon>
        <taxon>Thermoprotei</taxon>
        <taxon>Sulfolobales</taxon>
        <taxon>Sulfolobaceae</taxon>
        <taxon>Saccharolobus</taxon>
    </lineage>
</organism>
<evidence type="ECO:0000313" key="3">
    <source>
        <dbReference type="Proteomes" id="UP000076770"/>
    </source>
</evidence>
<dbReference type="AlphaFoldDB" id="A0A157SY21"/>
<dbReference type="PATRIC" id="fig|2287.9.peg.454"/>
<sequence>MESIQDVLRLLEQIESIIKNYNPSAEDKQVLEKVLAKNMELNAEIYAKYIKV</sequence>
<reference evidence="3" key="2">
    <citation type="submission" date="2016-04" db="EMBL/GenBank/DDBJ databases">
        <authorList>
            <person name="Shah S.A."/>
            <person name="Garrett R.A."/>
        </authorList>
    </citation>
    <scope>NUCLEOTIDE SEQUENCE [LARGE SCALE GENOMIC DNA]</scope>
    <source>
        <strain evidence="3">ATCC 35091 / DSM 1616 / JCM 8930 / NBRC 15331 / P1</strain>
    </source>
</reference>
<protein>
    <submittedName>
        <fullName evidence="2">Uncharacterized protein</fullName>
    </submittedName>
</protein>
<gene>
    <name evidence="1" type="ORF">HFC64_13880</name>
    <name evidence="2" type="ORF">SSOP1_0447</name>
</gene>
<evidence type="ECO:0000313" key="4">
    <source>
        <dbReference type="Proteomes" id="UP000594632"/>
    </source>
</evidence>
<name>A0A157SY21_SACSO</name>
<dbReference type="RefSeq" id="WP_012711624.1">
    <property type="nucleotide sequence ID" value="NZ_LT549890.1"/>
</dbReference>
<dbReference type="Proteomes" id="UP000594632">
    <property type="component" value="Chromosome"/>
</dbReference>
<reference evidence="1 4" key="3">
    <citation type="journal article" date="2020" name="Nat. Commun.">
        <title>The structures of two archaeal type IV pili illuminate evolutionary relationships.</title>
        <authorList>
            <person name="Wang F."/>
            <person name="Baquero D.P."/>
            <person name="Su Z."/>
            <person name="Beltran L.C."/>
            <person name="Prangishvili D."/>
            <person name="Krupovic M."/>
            <person name="Egelman E.H."/>
        </authorList>
    </citation>
    <scope>NUCLEOTIDE SEQUENCE [LARGE SCALE GENOMIC DNA]</scope>
    <source>
        <strain evidence="1 4">POZ149</strain>
    </source>
</reference>
<proteinExistence type="predicted"/>
<dbReference type="Proteomes" id="UP000076770">
    <property type="component" value="Chromosome i"/>
</dbReference>
<dbReference type="EMBL" id="CP050869">
    <property type="protein sequence ID" value="QPG50762.1"/>
    <property type="molecule type" value="Genomic_DNA"/>
</dbReference>
<evidence type="ECO:0000313" key="1">
    <source>
        <dbReference type="EMBL" id="QPG50762.1"/>
    </source>
</evidence>